<gene>
    <name evidence="2" type="ORF">SAMN05216368_101442</name>
</gene>
<dbReference type="Proteomes" id="UP000199639">
    <property type="component" value="Unassembled WGS sequence"/>
</dbReference>
<protein>
    <submittedName>
        <fullName evidence="2">Para-nitrobenzyl esterase</fullName>
    </submittedName>
</protein>
<sequence>MLPRSPWRIQALFNHAPEDSHDEMRAAYPGLPISRAAADFGGDYAFWYPSIVVAGLHSRFAPVHFYRFDIAPRLMHLLGLGLDATHGIEMYALFDQVDSPFARTMTALGGREPFSRAGAGPGCTSPAPASSRATRRGIPNQTA</sequence>
<evidence type="ECO:0000313" key="3">
    <source>
        <dbReference type="Proteomes" id="UP000199639"/>
    </source>
</evidence>
<name>A0A5E9FU40_9MICO</name>
<evidence type="ECO:0000313" key="2">
    <source>
        <dbReference type="EMBL" id="SDM61266.1"/>
    </source>
</evidence>
<dbReference type="SUPFAM" id="SSF53474">
    <property type="entry name" value="alpha/beta-Hydrolases"/>
    <property type="match status" value="1"/>
</dbReference>
<dbReference type="Gene3D" id="3.40.50.1820">
    <property type="entry name" value="alpha/beta hydrolase"/>
    <property type="match status" value="1"/>
</dbReference>
<feature type="region of interest" description="Disordered" evidence="1">
    <location>
        <begin position="112"/>
        <end position="143"/>
    </location>
</feature>
<accession>A0A5E9FU40</accession>
<dbReference type="EMBL" id="FNIB01000001">
    <property type="protein sequence ID" value="SDM61266.1"/>
    <property type="molecule type" value="Genomic_DNA"/>
</dbReference>
<reference evidence="2 3" key="1">
    <citation type="submission" date="2016-10" db="EMBL/GenBank/DDBJ databases">
        <authorList>
            <person name="Varghese N."/>
            <person name="Submissions S."/>
        </authorList>
    </citation>
    <scope>NUCLEOTIDE SEQUENCE [LARGE SCALE GENOMIC DNA]</scope>
    <source>
        <strain evidence="2 3">CGMCC 1.11215</strain>
    </source>
</reference>
<dbReference type="InterPro" id="IPR029058">
    <property type="entry name" value="AB_hydrolase_fold"/>
</dbReference>
<evidence type="ECO:0000256" key="1">
    <source>
        <dbReference type="SAM" id="MobiDB-lite"/>
    </source>
</evidence>
<dbReference type="STRING" id="1424659.SAMN05216368_101442"/>
<dbReference type="AlphaFoldDB" id="A0A5E9FU40"/>
<proteinExistence type="predicted"/>
<organism evidence="2 3">
    <name type="scientific">Cryobacterium flavum</name>
    <dbReference type="NCBI Taxonomy" id="1424659"/>
    <lineage>
        <taxon>Bacteria</taxon>
        <taxon>Bacillati</taxon>
        <taxon>Actinomycetota</taxon>
        <taxon>Actinomycetes</taxon>
        <taxon>Micrococcales</taxon>
        <taxon>Microbacteriaceae</taxon>
        <taxon>Cryobacterium</taxon>
    </lineage>
</organism>